<feature type="coiled-coil region" evidence="1">
    <location>
        <begin position="260"/>
        <end position="294"/>
    </location>
</feature>
<name>A0A397GS36_9GLOM</name>
<reference evidence="4 5" key="1">
    <citation type="submission" date="2018-08" db="EMBL/GenBank/DDBJ databases">
        <title>Genome and evolution of the arbuscular mycorrhizal fungus Diversispora epigaea (formerly Glomus versiforme) and its bacterial endosymbionts.</title>
        <authorList>
            <person name="Sun X."/>
            <person name="Fei Z."/>
            <person name="Harrison M."/>
        </authorList>
    </citation>
    <scope>NUCLEOTIDE SEQUENCE [LARGE SCALE GENOMIC DNA]</scope>
    <source>
        <strain evidence="4 5">IT104</strain>
    </source>
</reference>
<dbReference type="OrthoDB" id="432685at2759"/>
<feature type="region of interest" description="Disordered" evidence="2">
    <location>
        <begin position="1"/>
        <end position="25"/>
    </location>
</feature>
<keyword evidence="3" id="KW-0812">Transmembrane</keyword>
<gene>
    <name evidence="4" type="ORF">Glove_440g22</name>
</gene>
<feature type="compositionally biased region" description="Polar residues" evidence="2">
    <location>
        <begin position="548"/>
        <end position="559"/>
    </location>
</feature>
<feature type="compositionally biased region" description="Low complexity" evidence="2">
    <location>
        <begin position="533"/>
        <end position="547"/>
    </location>
</feature>
<feature type="compositionally biased region" description="Polar residues" evidence="2">
    <location>
        <begin position="115"/>
        <end position="124"/>
    </location>
</feature>
<organism evidence="4 5">
    <name type="scientific">Diversispora epigaea</name>
    <dbReference type="NCBI Taxonomy" id="1348612"/>
    <lineage>
        <taxon>Eukaryota</taxon>
        <taxon>Fungi</taxon>
        <taxon>Fungi incertae sedis</taxon>
        <taxon>Mucoromycota</taxon>
        <taxon>Glomeromycotina</taxon>
        <taxon>Glomeromycetes</taxon>
        <taxon>Diversisporales</taxon>
        <taxon>Diversisporaceae</taxon>
        <taxon>Diversispora</taxon>
    </lineage>
</organism>
<feature type="compositionally biased region" description="Basic and acidic residues" evidence="2">
    <location>
        <begin position="16"/>
        <end position="25"/>
    </location>
</feature>
<keyword evidence="3" id="KW-1133">Transmembrane helix</keyword>
<feature type="compositionally biased region" description="Basic residues" evidence="2">
    <location>
        <begin position="613"/>
        <end position="626"/>
    </location>
</feature>
<dbReference type="STRING" id="1348612.A0A397GS36"/>
<comment type="caution">
    <text evidence="4">The sequence shown here is derived from an EMBL/GenBank/DDBJ whole genome shotgun (WGS) entry which is preliminary data.</text>
</comment>
<feature type="compositionally biased region" description="Basic and acidic residues" evidence="2">
    <location>
        <begin position="519"/>
        <end position="531"/>
    </location>
</feature>
<evidence type="ECO:0000256" key="2">
    <source>
        <dbReference type="SAM" id="MobiDB-lite"/>
    </source>
</evidence>
<feature type="region of interest" description="Disordered" evidence="2">
    <location>
        <begin position="136"/>
        <end position="179"/>
    </location>
</feature>
<proteinExistence type="predicted"/>
<sequence>MDPQNDSSNIITQQKLPHDEPKEDAKELDYKDIKEKLEKIFQNLTVLFSKDLYKTIERYEKDNNVTLLKDETRPIFQKFCDQNPDMEVSVDDVMQLVKRLQAPSQSSPTPPVGSNVASESTGTRRSMIKFGTVRSSVRSLGPTRKNRSNFRNREPVTATVENDEEELGTGPTLNRSRSNLSYGFNDTPNSMSLNYSKPLYDPSEGYETSFEGSGGFDETVSQLFLPTTDDPAVQLSRLYRHTVDLTKRLKESERHLASVARQHEDRIEELQHRLEETKADLVAKKREIQDHKHKEKTNLHQISALEGEIQKVARDLTGQKQLYHHLKKQYEEQCEEAEKLKDLVRGKEEELNIKQRNLNQITIEEKRWSDDRDRLEVAISKLEKDIAAAHATEKELEVKRNENTLLKETINKLRTDLEDIRSGGFTEFDVVAEGSPFKINEFDVNEVSSCKNLQAELYDHAQSVISEEQELQEEPQEQHLGSDSNTDDVGRLPHKSPRRPNDVSDGNINDDLQIEPSNDNERPLDHNDRKSNSSRNSRRSLTPSNNSIVRSNPSGDRDVNTQYQILSSELGVQYALIEGILRKREFTPLHNKGDRQIRNSVEGDSTDLMRQQRLNRHASRKNKRRANLVQDTEPPLSENTQIVQSSKALVTRNTKLNVAQNNTIVNSTVTFALYTLVIYLFGIITSVFVLDSNQGAIPYSDWLPYEVVRDESIGTKTTEIILYWIESLLSDRNMKVPT</sequence>
<accession>A0A397GS36</accession>
<keyword evidence="1" id="KW-0175">Coiled coil</keyword>
<dbReference type="AlphaFoldDB" id="A0A397GS36"/>
<feature type="region of interest" description="Disordered" evidence="2">
    <location>
        <begin position="609"/>
        <end position="637"/>
    </location>
</feature>
<feature type="transmembrane region" description="Helical" evidence="3">
    <location>
        <begin position="671"/>
        <end position="690"/>
    </location>
</feature>
<keyword evidence="3" id="KW-0472">Membrane</keyword>
<dbReference type="EMBL" id="PQFF01000387">
    <property type="protein sequence ID" value="RHZ53615.1"/>
    <property type="molecule type" value="Genomic_DNA"/>
</dbReference>
<evidence type="ECO:0000313" key="5">
    <source>
        <dbReference type="Proteomes" id="UP000266861"/>
    </source>
</evidence>
<feature type="compositionally biased region" description="Polar residues" evidence="2">
    <location>
        <begin position="1"/>
        <end position="15"/>
    </location>
</feature>
<feature type="region of interest" description="Disordered" evidence="2">
    <location>
        <begin position="468"/>
        <end position="559"/>
    </location>
</feature>
<evidence type="ECO:0000313" key="4">
    <source>
        <dbReference type="EMBL" id="RHZ53615.1"/>
    </source>
</evidence>
<evidence type="ECO:0000256" key="1">
    <source>
        <dbReference type="SAM" id="Coils"/>
    </source>
</evidence>
<feature type="coiled-coil region" evidence="1">
    <location>
        <begin position="320"/>
        <end position="416"/>
    </location>
</feature>
<dbReference type="Proteomes" id="UP000266861">
    <property type="component" value="Unassembled WGS sequence"/>
</dbReference>
<evidence type="ECO:0000256" key="3">
    <source>
        <dbReference type="SAM" id="Phobius"/>
    </source>
</evidence>
<feature type="region of interest" description="Disordered" evidence="2">
    <location>
        <begin position="100"/>
        <end position="124"/>
    </location>
</feature>
<protein>
    <submittedName>
        <fullName evidence="4">Uncharacterized protein</fullName>
    </submittedName>
</protein>
<keyword evidence="5" id="KW-1185">Reference proteome</keyword>